<comment type="caution">
    <text evidence="1">The sequence shown here is derived from an EMBL/GenBank/DDBJ whole genome shotgun (WGS) entry which is preliminary data.</text>
</comment>
<keyword evidence="2" id="KW-1185">Reference proteome</keyword>
<name>A0AA88XIM6_PINIB</name>
<evidence type="ECO:0000313" key="1">
    <source>
        <dbReference type="EMBL" id="KAK3083511.1"/>
    </source>
</evidence>
<dbReference type="SUPFAM" id="SSF53383">
    <property type="entry name" value="PLP-dependent transferases"/>
    <property type="match status" value="1"/>
</dbReference>
<dbReference type="AlphaFoldDB" id="A0AA88XIM6"/>
<dbReference type="GO" id="GO:0000271">
    <property type="term" value="P:polysaccharide biosynthetic process"/>
    <property type="evidence" value="ECO:0007669"/>
    <property type="project" value="TreeGrafter"/>
</dbReference>
<protein>
    <recommendedName>
        <fullName evidence="3">DegT/DnrJ/EryC1/StrS aminotransferase family protein</fullName>
    </recommendedName>
</protein>
<dbReference type="GO" id="GO:0008483">
    <property type="term" value="F:transaminase activity"/>
    <property type="evidence" value="ECO:0007669"/>
    <property type="project" value="TreeGrafter"/>
</dbReference>
<reference evidence="1" key="1">
    <citation type="submission" date="2019-08" db="EMBL/GenBank/DDBJ databases">
        <title>The improved chromosome-level genome for the pearl oyster Pinctada fucata martensii using PacBio sequencing and Hi-C.</title>
        <authorList>
            <person name="Zheng Z."/>
        </authorList>
    </citation>
    <scope>NUCLEOTIDE SEQUENCE</scope>
    <source>
        <strain evidence="1">ZZ-2019</strain>
        <tissue evidence="1">Adductor muscle</tissue>
    </source>
</reference>
<sequence>LPCVDYFVFYISSLDADWKDILRAAIRCLKCSKNREKLLADLKVMWSIPANQNPVLPCLSVRTGLDLYLQVKSNPPGSEVIMSAVNIPDMVHIVRQHGLKVIPWDIDIERTSPKLNQLESLISDKTVAIIVAHIYGKWIDVDPIIDIAQKYQLPVIEDCAECFCGFDNIGNPRCDLSLFSFGVIKYYTSFGGAIAKVKDERIYKAMCELNTGYPIQQRREYFRKLIKYFMVYLVLDCPNIVKPAMLLTRTFNIDHKRVVIKMLRGFPDQLMNKIRQQPSTPLLQTMWERLSKFSHVEFGTSQIKGEYVRQRLADSVTIVGSETEVNNYWLYPVLVENPDNVVKILNAMGIDAYRGATQLNIIEPEKWNCHLDFFAPLTSTYPHEARYMIDHVVYLPVNKSVPFHILDHICRAVNLAIKMSTNGQSVKVRTQSKL</sequence>
<gene>
    <name evidence="1" type="ORF">FSP39_024456</name>
</gene>
<proteinExistence type="predicted"/>
<evidence type="ECO:0000313" key="2">
    <source>
        <dbReference type="Proteomes" id="UP001186944"/>
    </source>
</evidence>
<dbReference type="EMBL" id="VSWD01000014">
    <property type="protein sequence ID" value="KAK3083511.1"/>
    <property type="molecule type" value="Genomic_DNA"/>
</dbReference>
<dbReference type="Pfam" id="PF01041">
    <property type="entry name" value="DegT_DnrJ_EryC1"/>
    <property type="match status" value="1"/>
</dbReference>
<dbReference type="Proteomes" id="UP001186944">
    <property type="component" value="Unassembled WGS sequence"/>
</dbReference>
<dbReference type="PANTHER" id="PTHR30244:SF34">
    <property type="entry name" value="DTDP-4-AMINO-4,6-DIDEOXYGALACTOSE TRANSAMINASE"/>
    <property type="match status" value="1"/>
</dbReference>
<feature type="non-terminal residue" evidence="1">
    <location>
        <position position="1"/>
    </location>
</feature>
<dbReference type="FunFam" id="3.40.640.10:FF:000227">
    <property type="entry name" value="Predicted protein"/>
    <property type="match status" value="1"/>
</dbReference>
<organism evidence="1 2">
    <name type="scientific">Pinctada imbricata</name>
    <name type="common">Atlantic pearl-oyster</name>
    <name type="synonym">Pinctada martensii</name>
    <dbReference type="NCBI Taxonomy" id="66713"/>
    <lineage>
        <taxon>Eukaryota</taxon>
        <taxon>Metazoa</taxon>
        <taxon>Spiralia</taxon>
        <taxon>Lophotrochozoa</taxon>
        <taxon>Mollusca</taxon>
        <taxon>Bivalvia</taxon>
        <taxon>Autobranchia</taxon>
        <taxon>Pteriomorphia</taxon>
        <taxon>Pterioida</taxon>
        <taxon>Pterioidea</taxon>
        <taxon>Pteriidae</taxon>
        <taxon>Pinctada</taxon>
    </lineage>
</organism>
<dbReference type="InterPro" id="IPR015421">
    <property type="entry name" value="PyrdxlP-dep_Trfase_major"/>
</dbReference>
<evidence type="ECO:0008006" key="3">
    <source>
        <dbReference type="Google" id="ProtNLM"/>
    </source>
</evidence>
<dbReference type="Gene3D" id="3.40.640.10">
    <property type="entry name" value="Type I PLP-dependent aspartate aminotransferase-like (Major domain)"/>
    <property type="match status" value="1"/>
</dbReference>
<dbReference type="PANTHER" id="PTHR30244">
    <property type="entry name" value="TRANSAMINASE"/>
    <property type="match status" value="1"/>
</dbReference>
<accession>A0AA88XIM6</accession>
<dbReference type="InterPro" id="IPR000653">
    <property type="entry name" value="DegT/StrS_aminotransferase"/>
</dbReference>
<dbReference type="InterPro" id="IPR015424">
    <property type="entry name" value="PyrdxlP-dep_Trfase"/>
</dbReference>
<dbReference type="GO" id="GO:0030170">
    <property type="term" value="F:pyridoxal phosphate binding"/>
    <property type="evidence" value="ECO:0007669"/>
    <property type="project" value="TreeGrafter"/>
</dbReference>